<dbReference type="InterPro" id="IPR000742">
    <property type="entry name" value="EGF"/>
</dbReference>
<evidence type="ECO:0000256" key="8">
    <source>
        <dbReference type="PROSITE-ProRule" id="PRU00124"/>
    </source>
</evidence>
<feature type="disulfide bond" evidence="8">
    <location>
        <begin position="196"/>
        <end position="211"/>
    </location>
</feature>
<dbReference type="InterPro" id="IPR050685">
    <property type="entry name" value="LDLR"/>
</dbReference>
<feature type="transmembrane region" description="Helical" evidence="9">
    <location>
        <begin position="1466"/>
        <end position="1486"/>
    </location>
</feature>
<feature type="transmembrane region" description="Helical" evidence="9">
    <location>
        <begin position="1415"/>
        <end position="1436"/>
    </location>
</feature>
<name>A0A814P3D1_ADIRI</name>
<evidence type="ECO:0000256" key="9">
    <source>
        <dbReference type="SAM" id="Phobius"/>
    </source>
</evidence>
<feature type="transmembrane region" description="Helical" evidence="9">
    <location>
        <begin position="1498"/>
        <end position="1520"/>
    </location>
</feature>
<keyword evidence="7" id="KW-0245">EGF-like domain</keyword>
<sequence>MHQGQPATYQDCFLMSKEYGNYKKRYADDVDNYISYCIRNEKKQSNVYRQCSSSGRKYTFEKLYREKYQEDWLMDNDIPFDVVDAYGEYLTLRRFNANVSKLNKMHKDFVCLCQPFESEFQSTEDLSSKIQLLAFGRYCEYNYPFENDLEFLSYNDFVDWHIATRTELASNGHPVPCYTLHGLACSKKCLDWRDICDGEWDCLNGEDERQCIQLEMNSCDSAREFRCRNGLCIPRAFLFDGDFDCMDGSDERREFKDEFCYELAQFDCDERICPDKTYSCGDGQCIPWEDDNIIFNEIKRSLKHEKKSSDCVNKKSLREAKVTFDKQKTNRSLLDRVCEHYPSDFHRCAISKECISNYRLLDGYFDCLDGSDEDIANLKLPINDAFLQDRYKCETVQSTIMLHLLGDGQTHCPDGSDEINIWINWKLVECQRSTDVGCQILRRASLWKNNKKELMLPFHSLCNSFWDMPHGFDEMYCAESEWICSPHWIKYDRPDTPLWNGNCIPKSARCDGEWDHPDGQDERNCLLENMPGRYVPSQAFDWPCQSVRTGEKINIFVNSKLLGDGRVDCIGGQDERYTIDCQDDLQIQDRFRCTDGICIPQRFICEYRKHKRDYDGIFLIGDGIRQCSNGEDESNLYCSRKNYSQSSFIPINGECHTSGFFQCALHNCLPSKKRCDGKIDCENNTNDEKSCHASVTNPEKYAKAIMSVEVTRRKRQAVDTHNIWRCHHGLYVNEGPESLKVGRCFCPPSAFGDHCEFYTHHITVVFTLDMTLDLSKVNKTEVRVVTLLKYREKIIDFMILSYNPTQLPLKVKQRFYLFYPWSLLKTIREASPKDYTITFHLYKVAQEKINLLSVWHYPVKFPFLPAFRLTVQLVYHRSTTCSTQITQSCGSHSKGCLMIDEATSHCECQGPWYGSQCSERPTHNPCANYSLYFPAYRYGLNQTDGFLCVCTGIQRGRTCHIYATSNEDSIIYNNRTCYLLSEDNYESDSYKEYCICPANLYGSYCQLRAASSKVRISDAVVSKSSIAILQLNDWEDVSGQMTISTQRFLIIQNNTVQIFFSNAIFPNTCLLKVYRNNHLRMYDIFLVWKTSIVKHNYAVTMDNRCYHIQELKNFISINNESDQSLRDHMHRLKFYHRPCQHSNVSCFYDEQTYFCVCDQTSRRASCALYNFFFEHCDYCLNDGICLFGDRINDYNDFICRCPRCYHGSLCHYRTAQFGYSLEALLASHDDSDQQQDGYSESNQFASWKVIYLSIALLMTIIGFVSNFCSYKTFRHSTVARSSIIYIFVSICVSNQLCLVSLTAQIIYILLNDARVISGSSMINLILCKTIPYAVKTLTYVSKWSIAYVSLTRLQKTTVKESVSTAKQMLLYMVCMILVVSSTMTEIMFHRLVEINQSMVQCAVNYSMFWSRMDTILLFVHHLVPFAIYVWSFCMTLRSVAQSKSSVHKQSFLVTFCEQIQQCKDQLICPFVLIASTLPQLIIVFAVDCDQWYNMWLRYLILVMYLIAHIPEVLTFFLFIYPSTVYKNAFRQTSIGKRLCLILK</sequence>
<feature type="transmembrane region" description="Helical" evidence="9">
    <location>
        <begin position="1249"/>
        <end position="1270"/>
    </location>
</feature>
<dbReference type="Proteomes" id="UP000663828">
    <property type="component" value="Unassembled WGS sequence"/>
</dbReference>
<dbReference type="InterPro" id="IPR036055">
    <property type="entry name" value="LDL_receptor-like_sf"/>
</dbReference>
<evidence type="ECO:0000259" key="10">
    <source>
        <dbReference type="PROSITE" id="PS50026"/>
    </source>
</evidence>
<proteinExistence type="predicted"/>
<feature type="disulfide bond" evidence="8">
    <location>
        <begin position="177"/>
        <end position="189"/>
    </location>
</feature>
<dbReference type="PROSITE" id="PS50026">
    <property type="entry name" value="EGF_3"/>
    <property type="match status" value="1"/>
</dbReference>
<organism evidence="12 13">
    <name type="scientific">Adineta ricciae</name>
    <name type="common">Rotifer</name>
    <dbReference type="NCBI Taxonomy" id="249248"/>
    <lineage>
        <taxon>Eukaryota</taxon>
        <taxon>Metazoa</taxon>
        <taxon>Spiralia</taxon>
        <taxon>Gnathifera</taxon>
        <taxon>Rotifera</taxon>
        <taxon>Eurotatoria</taxon>
        <taxon>Bdelloidea</taxon>
        <taxon>Adinetida</taxon>
        <taxon>Adinetidae</taxon>
        <taxon>Adineta</taxon>
    </lineage>
</organism>
<dbReference type="GO" id="GO:0005886">
    <property type="term" value="C:plasma membrane"/>
    <property type="evidence" value="ECO:0007669"/>
    <property type="project" value="TreeGrafter"/>
</dbReference>
<evidence type="ECO:0000256" key="6">
    <source>
        <dbReference type="ARBA" id="ARBA00023157"/>
    </source>
</evidence>
<keyword evidence="5 9" id="KW-0472">Membrane</keyword>
<gene>
    <name evidence="12" type="ORF">XAT740_LOCUS18334</name>
</gene>
<dbReference type="InterPro" id="IPR017452">
    <property type="entry name" value="GPCR_Rhodpsn_7TM"/>
</dbReference>
<dbReference type="SUPFAM" id="SSF81321">
    <property type="entry name" value="Family A G protein-coupled receptor-like"/>
    <property type="match status" value="1"/>
</dbReference>
<keyword evidence="3" id="KW-0677">Repeat</keyword>
<evidence type="ECO:0000256" key="7">
    <source>
        <dbReference type="PROSITE-ProRule" id="PRU00076"/>
    </source>
</evidence>
<keyword evidence="13" id="KW-1185">Reference proteome</keyword>
<dbReference type="InterPro" id="IPR002172">
    <property type="entry name" value="LDrepeatLR_classA_rpt"/>
</dbReference>
<evidence type="ECO:0000313" key="13">
    <source>
        <dbReference type="Proteomes" id="UP000663828"/>
    </source>
</evidence>
<dbReference type="CDD" id="cd00637">
    <property type="entry name" value="7tm_classA_rhodopsin-like"/>
    <property type="match status" value="1"/>
</dbReference>
<comment type="subcellular location">
    <subcellularLocation>
        <location evidence="1">Membrane</location>
        <topology evidence="1">Single-pass membrane protein</topology>
    </subcellularLocation>
</comment>
<keyword evidence="2 9" id="KW-0812">Transmembrane</keyword>
<evidence type="ECO:0000256" key="5">
    <source>
        <dbReference type="ARBA" id="ARBA00023136"/>
    </source>
</evidence>
<dbReference type="PROSITE" id="PS00022">
    <property type="entry name" value="EGF_1"/>
    <property type="match status" value="2"/>
</dbReference>
<feature type="disulfide bond" evidence="8">
    <location>
        <begin position="663"/>
        <end position="681"/>
    </location>
</feature>
<feature type="disulfide bond" evidence="8">
    <location>
        <begin position="227"/>
        <end position="245"/>
    </location>
</feature>
<feature type="domain" description="EGF-like" evidence="10">
    <location>
        <begin position="1172"/>
        <end position="1211"/>
    </location>
</feature>
<reference evidence="12" key="1">
    <citation type="submission" date="2021-02" db="EMBL/GenBank/DDBJ databases">
        <authorList>
            <person name="Nowell W R."/>
        </authorList>
    </citation>
    <scope>NUCLEOTIDE SEQUENCE</scope>
</reference>
<dbReference type="PROSITE" id="PS50068">
    <property type="entry name" value="LDLRA_2"/>
    <property type="match status" value="5"/>
</dbReference>
<keyword evidence="6 7" id="KW-1015">Disulfide bond</keyword>
<evidence type="ECO:0000256" key="4">
    <source>
        <dbReference type="ARBA" id="ARBA00022989"/>
    </source>
</evidence>
<dbReference type="Pfam" id="PF00057">
    <property type="entry name" value="Ldl_recept_a"/>
    <property type="match status" value="1"/>
</dbReference>
<dbReference type="PROSITE" id="PS50262">
    <property type="entry name" value="G_PROTEIN_RECEP_F1_2"/>
    <property type="match status" value="1"/>
</dbReference>
<feature type="transmembrane region" description="Helical" evidence="9">
    <location>
        <begin position="1282"/>
        <end position="1310"/>
    </location>
</feature>
<feature type="disulfide bond" evidence="8">
    <location>
        <begin position="510"/>
        <end position="525"/>
    </location>
</feature>
<accession>A0A814P3D1</accession>
<dbReference type="PRINTS" id="PR00261">
    <property type="entry name" value="LDLRECEPTOR"/>
</dbReference>
<evidence type="ECO:0000256" key="3">
    <source>
        <dbReference type="ARBA" id="ARBA00022737"/>
    </source>
</evidence>
<evidence type="ECO:0000259" key="11">
    <source>
        <dbReference type="PROSITE" id="PS50262"/>
    </source>
</evidence>
<comment type="caution">
    <text evidence="7">Lacks conserved residue(s) required for the propagation of feature annotation.</text>
</comment>
<evidence type="ECO:0000256" key="2">
    <source>
        <dbReference type="ARBA" id="ARBA00022692"/>
    </source>
</evidence>
<feature type="transmembrane region" description="Helical" evidence="9">
    <location>
        <begin position="1369"/>
        <end position="1388"/>
    </location>
</feature>
<dbReference type="SUPFAM" id="SSF57424">
    <property type="entry name" value="LDL receptor-like module"/>
    <property type="match status" value="4"/>
</dbReference>
<comment type="caution">
    <text evidence="12">The sequence shown here is derived from an EMBL/GenBank/DDBJ whole genome shotgun (WGS) entry which is preliminary data.</text>
</comment>
<dbReference type="EMBL" id="CAJNOR010001221">
    <property type="protein sequence ID" value="CAF1100673.1"/>
    <property type="molecule type" value="Genomic_DNA"/>
</dbReference>
<protein>
    <submittedName>
        <fullName evidence="12">Uncharacterized protein</fullName>
    </submittedName>
</protein>
<dbReference type="Gene3D" id="4.10.400.10">
    <property type="entry name" value="Low-density Lipoprotein Receptor"/>
    <property type="match status" value="5"/>
</dbReference>
<evidence type="ECO:0000313" key="12">
    <source>
        <dbReference type="EMBL" id="CAF1100673.1"/>
    </source>
</evidence>
<dbReference type="SMART" id="SM00192">
    <property type="entry name" value="LDLa"/>
    <property type="match status" value="7"/>
</dbReference>
<dbReference type="GO" id="GO:0016192">
    <property type="term" value="P:vesicle-mediated transport"/>
    <property type="evidence" value="ECO:0007669"/>
    <property type="project" value="UniProtKB-ARBA"/>
</dbReference>
<dbReference type="SUPFAM" id="SSF57196">
    <property type="entry name" value="EGF/Laminin"/>
    <property type="match status" value="1"/>
</dbReference>
<dbReference type="PANTHER" id="PTHR24270">
    <property type="entry name" value="LOW-DENSITY LIPOPROTEIN RECEPTOR-RELATED"/>
    <property type="match status" value="1"/>
</dbReference>
<evidence type="ECO:0000256" key="1">
    <source>
        <dbReference type="ARBA" id="ARBA00004167"/>
    </source>
</evidence>
<feature type="domain" description="G-protein coupled receptors family 1 profile" evidence="11">
    <location>
        <begin position="1265"/>
        <end position="1518"/>
    </location>
</feature>
<dbReference type="CDD" id="cd00112">
    <property type="entry name" value="LDLa"/>
    <property type="match status" value="6"/>
</dbReference>
<keyword evidence="4 9" id="KW-1133">Transmembrane helix</keyword>
<feature type="disulfide bond" evidence="7">
    <location>
        <begin position="1201"/>
        <end position="1210"/>
    </location>
</feature>
<dbReference type="Gene3D" id="1.20.1070.10">
    <property type="entry name" value="Rhodopsin 7-helix transmembrane proteins"/>
    <property type="match status" value="1"/>
</dbReference>